<evidence type="ECO:0000256" key="1">
    <source>
        <dbReference type="SAM" id="MobiDB-lite"/>
    </source>
</evidence>
<gene>
    <name evidence="3" type="ORF">SAMN02745149_00789</name>
</gene>
<dbReference type="GeneID" id="78316101"/>
<evidence type="ECO:0000313" key="3">
    <source>
        <dbReference type="EMBL" id="SJZ33633.1"/>
    </source>
</evidence>
<dbReference type="InterPro" id="IPR009875">
    <property type="entry name" value="PilZ_domain"/>
</dbReference>
<dbReference type="AlphaFoldDB" id="A0A1T4JU11"/>
<accession>A0A1T4JU11</accession>
<keyword evidence="3" id="KW-0966">Cell projection</keyword>
<keyword evidence="3" id="KW-0969">Cilium</keyword>
<feature type="compositionally biased region" description="Acidic residues" evidence="1">
    <location>
        <begin position="381"/>
        <end position="402"/>
    </location>
</feature>
<keyword evidence="3" id="KW-0282">Flagellum</keyword>
<name>A0A1T4JU11_TREPO</name>
<evidence type="ECO:0000259" key="2">
    <source>
        <dbReference type="Pfam" id="PF07238"/>
    </source>
</evidence>
<reference evidence="3 4" key="1">
    <citation type="submission" date="2017-02" db="EMBL/GenBank/DDBJ databases">
        <authorList>
            <person name="Peterson S.W."/>
        </authorList>
    </citation>
    <scope>NUCLEOTIDE SEQUENCE [LARGE SCALE GENOMIC DNA]</scope>
    <source>
        <strain evidence="3 4">ATCC BAA-908</strain>
    </source>
</reference>
<proteinExistence type="predicted"/>
<feature type="compositionally biased region" description="Acidic residues" evidence="1">
    <location>
        <begin position="339"/>
        <end position="354"/>
    </location>
</feature>
<keyword evidence="4" id="KW-1185">Reference proteome</keyword>
<dbReference type="RefSeq" id="WP_078932708.1">
    <property type="nucleotide sequence ID" value="NZ_FUWG01000005.1"/>
</dbReference>
<dbReference type="Proteomes" id="UP000190423">
    <property type="component" value="Unassembled WGS sequence"/>
</dbReference>
<feature type="region of interest" description="Disordered" evidence="1">
    <location>
        <begin position="339"/>
        <end position="402"/>
    </location>
</feature>
<dbReference type="EMBL" id="FUWG01000005">
    <property type="protein sequence ID" value="SJZ33633.1"/>
    <property type="molecule type" value="Genomic_DNA"/>
</dbReference>
<organism evidence="3 4">
    <name type="scientific">Treponema porcinum</name>
    <dbReference type="NCBI Taxonomy" id="261392"/>
    <lineage>
        <taxon>Bacteria</taxon>
        <taxon>Pseudomonadati</taxon>
        <taxon>Spirochaetota</taxon>
        <taxon>Spirochaetia</taxon>
        <taxon>Spirochaetales</taxon>
        <taxon>Treponemataceae</taxon>
        <taxon>Treponema</taxon>
    </lineage>
</organism>
<protein>
    <submittedName>
        <fullName evidence="3">C-di-GMP-binding flagellar brake protein YcgR, contains PilZNR and PilZ domains</fullName>
    </submittedName>
</protein>
<feature type="domain" description="PilZ" evidence="2">
    <location>
        <begin position="210"/>
        <end position="321"/>
    </location>
</feature>
<dbReference type="OrthoDB" id="358587at2"/>
<evidence type="ECO:0000313" key="4">
    <source>
        <dbReference type="Proteomes" id="UP000190423"/>
    </source>
</evidence>
<dbReference type="STRING" id="261392.SAMN02745149_00789"/>
<sequence length="402" mass="45874">MVLPVTLLILTVIILIAVKIGHIYKNKINFFLEGLNRGFSIIEVRTLWQCASACELADPVSLFLSLPELTKCISQIKHKAEVQASESLQKLLSKLYDFRTKTEAEADKKRGLDSTRSLTNGQKLRIILPGKGVFASEIVNNGREIIIRIPTQQGQITVEGTEWIGKTISVYLWRKEDARYVFDTVVTREGLFLGKPSLFLQHSANLVRTQKRNAVRAKCHIYSDLYILTEKTINYSKVETKPGYKCIIEDISEKGALIRIGGKGVPNIQIRLQFQLQNKLVVMFGVIRTVEYNEELKQSRLHFECIHIDDIMRNHVLSYVYNILPQSEKEIFDALSYTDEDEKADAESKEDENQNETVSARMEQEVSSSIPDYNTIKDTTEPDDDYSIEIPEDDSDDMEDTL</sequence>
<dbReference type="Pfam" id="PF07238">
    <property type="entry name" value="PilZ"/>
    <property type="match status" value="1"/>
</dbReference>
<dbReference type="GO" id="GO:0035438">
    <property type="term" value="F:cyclic-di-GMP binding"/>
    <property type="evidence" value="ECO:0007669"/>
    <property type="project" value="InterPro"/>
</dbReference>